<sequence>MSDNTEQPIKFSEKYLKTTWLTNVRNYYIQNRTIVVNLGNQKAHIAENPEKYLRPRTSTILQEISIKDGDSLLLIEIGGDETNIGGIVLDPALWNLFGNIADFPKDVPLYKSTQYDLGIVKFDPYFVTGLSDQPQESKIKEYQLKVNWWFVPAKTNCAIHIQHMVPDFLEVHTQIYGIGRMQKFHANNFDTLYEDVIMSPGDTHIPFASVDEDGQFVYPWHQYYSDTDCIWMANEFHPI</sequence>
<name>A0AAE3GVG4_9CYAN</name>
<organism evidence="1 2">
    <name type="scientific">Limnofasciculus baicalensis BBK-W-15</name>
    <dbReference type="NCBI Taxonomy" id="2699891"/>
    <lineage>
        <taxon>Bacteria</taxon>
        <taxon>Bacillati</taxon>
        <taxon>Cyanobacteriota</taxon>
        <taxon>Cyanophyceae</taxon>
        <taxon>Coleofasciculales</taxon>
        <taxon>Coleofasciculaceae</taxon>
        <taxon>Limnofasciculus</taxon>
        <taxon>Limnofasciculus baicalensis</taxon>
    </lineage>
</organism>
<evidence type="ECO:0000313" key="1">
    <source>
        <dbReference type="EMBL" id="MCP2731465.1"/>
    </source>
</evidence>
<dbReference type="RefSeq" id="WP_254014204.1">
    <property type="nucleotide sequence ID" value="NZ_JAMZMM010000335.1"/>
</dbReference>
<evidence type="ECO:0000313" key="2">
    <source>
        <dbReference type="Proteomes" id="UP001204953"/>
    </source>
</evidence>
<gene>
    <name evidence="1" type="ORF">NJ959_23855</name>
</gene>
<dbReference type="Proteomes" id="UP001204953">
    <property type="component" value="Unassembled WGS sequence"/>
</dbReference>
<accession>A0AAE3GVG4</accession>
<dbReference type="AlphaFoldDB" id="A0AAE3GVG4"/>
<proteinExistence type="predicted"/>
<comment type="caution">
    <text evidence="1">The sequence shown here is derived from an EMBL/GenBank/DDBJ whole genome shotgun (WGS) entry which is preliminary data.</text>
</comment>
<dbReference type="EMBL" id="JAMZMM010000335">
    <property type="protein sequence ID" value="MCP2731465.1"/>
    <property type="molecule type" value="Genomic_DNA"/>
</dbReference>
<protein>
    <submittedName>
        <fullName evidence="1">Uncharacterized protein</fullName>
    </submittedName>
</protein>
<reference evidence="1" key="1">
    <citation type="submission" date="2022-06" db="EMBL/GenBank/DDBJ databases">
        <title>New cyanobacteria of genus Symplocastrum in benthos of Lake Baikal.</title>
        <authorList>
            <person name="Sorokovikova E."/>
            <person name="Tikhonova I."/>
            <person name="Krasnopeev A."/>
            <person name="Evseev P."/>
            <person name="Gladkikh A."/>
            <person name="Belykh O."/>
        </authorList>
    </citation>
    <scope>NUCLEOTIDE SEQUENCE</scope>
    <source>
        <strain evidence="1">BBK-W-15</strain>
    </source>
</reference>
<keyword evidence="2" id="KW-1185">Reference proteome</keyword>